<dbReference type="InterPro" id="IPR027417">
    <property type="entry name" value="P-loop_NTPase"/>
</dbReference>
<reference evidence="2 3" key="1">
    <citation type="submission" date="2017-08" db="EMBL/GenBank/DDBJ databases">
        <title>Functional genomic and metabolic studies of the symbiotic interactions of six Microcystis-dominated communities.</title>
        <authorList>
            <person name="Li Q."/>
            <person name="Lin F."/>
        </authorList>
    </citation>
    <scope>NUCLEOTIDE SEQUENCE [LARGE SCALE GENOMIC DNA]</scope>
    <source>
        <strain evidence="2">DA14</strain>
    </source>
</reference>
<protein>
    <recommendedName>
        <fullName evidence="1">G domain-containing protein</fullName>
    </recommendedName>
</protein>
<dbReference type="AlphaFoldDB" id="A0A3E0MJS1"/>
<dbReference type="Gene3D" id="3.40.50.300">
    <property type="entry name" value="P-loop containing nucleotide triphosphate hydrolases"/>
    <property type="match status" value="1"/>
</dbReference>
<dbReference type="Proteomes" id="UP000256301">
    <property type="component" value="Unassembled WGS sequence"/>
</dbReference>
<dbReference type="EMBL" id="QQWE01000001">
    <property type="protein sequence ID" value="REJ60059.1"/>
    <property type="molecule type" value="Genomic_DNA"/>
</dbReference>
<name>A0A3E0MJS1_MICAE</name>
<feature type="domain" description="G" evidence="1">
    <location>
        <begin position="35"/>
        <end position="99"/>
    </location>
</feature>
<sequence>MNIHQLNKPSLAEIRANLITEQLKSLPPNSSYINIYVTGRSASGKTTLGNRLIGENYFLSTGRQNTTQVVNLIDFSGGFRFFDLPGVDGGGRQEGGRLENYNRAALGLKQVPSYPNIDEITVAIYRKNSLPQEHTYKLNDFEKLPFKPDIVFYLIDPKKGLSRSEEDYVIDLIESGHNVMYILNVWIDKYHKPLATGQNFEDTEKSIKDIYFDLQKKKEPVIVRINCQTGQGIDSLLQQASLSLGDARGLVFKQIILAQHQKAPQVYIDLIKQELSKIFADVAYYEPKSYDDAKEKMKNTSRLLWDYLASFSLHEQEDSPNSNFQRIIDSYSDFEKIINTLIKTVINSVKTDHYTPVAVSVPFCEVIYEDVQLYGNKTEIVDDLDNPIYETKRVTTDPGIWGGIGNKLQGKEWENVYYKEEFTGKFRQKQINKKVRIGTKKEFSDIEIWWDLIGLKKYSYSVYKPFGLYGVCFLKCLCLAMVNSNFQDTSQFKKYIYSYYLYLKVLTKGEKIGQIINNINLILDQKYFDLPATAIFVENSQVSPKLRLLLSFYKELTTRILFELNNFKALAIRIVFCVKETFLEGDNEQQIDSFGIQCRKLIACYSKFVLLFSWELYKFLRGKFTDS</sequence>
<evidence type="ECO:0000313" key="2">
    <source>
        <dbReference type="EMBL" id="REJ60059.1"/>
    </source>
</evidence>
<evidence type="ECO:0000259" key="1">
    <source>
        <dbReference type="Pfam" id="PF01926"/>
    </source>
</evidence>
<dbReference type="SUPFAM" id="SSF52540">
    <property type="entry name" value="P-loop containing nucleoside triphosphate hydrolases"/>
    <property type="match status" value="1"/>
</dbReference>
<comment type="caution">
    <text evidence="2">The sequence shown here is derived from an EMBL/GenBank/DDBJ whole genome shotgun (WGS) entry which is preliminary data.</text>
</comment>
<dbReference type="Pfam" id="PF01926">
    <property type="entry name" value="MMR_HSR1"/>
    <property type="match status" value="1"/>
</dbReference>
<evidence type="ECO:0000313" key="3">
    <source>
        <dbReference type="Proteomes" id="UP000256301"/>
    </source>
</evidence>
<dbReference type="GO" id="GO:0005525">
    <property type="term" value="F:GTP binding"/>
    <property type="evidence" value="ECO:0007669"/>
    <property type="project" value="InterPro"/>
</dbReference>
<organism evidence="2 3">
    <name type="scientific">Microcystis aeruginosa DA14</name>
    <dbReference type="NCBI Taxonomy" id="1987506"/>
    <lineage>
        <taxon>Bacteria</taxon>
        <taxon>Bacillati</taxon>
        <taxon>Cyanobacteriota</taxon>
        <taxon>Cyanophyceae</taxon>
        <taxon>Oscillatoriophycideae</taxon>
        <taxon>Chroococcales</taxon>
        <taxon>Microcystaceae</taxon>
        <taxon>Microcystis</taxon>
    </lineage>
</organism>
<gene>
    <name evidence="2" type="ORF">DWQ56_02065</name>
</gene>
<dbReference type="CDD" id="cd00882">
    <property type="entry name" value="Ras_like_GTPase"/>
    <property type="match status" value="1"/>
</dbReference>
<dbReference type="InterPro" id="IPR006073">
    <property type="entry name" value="GTP-bd"/>
</dbReference>
<accession>A0A3E0MJS1</accession>
<proteinExistence type="predicted"/>